<protein>
    <submittedName>
        <fullName evidence="7">Stealth protein CR1, conserved region 1</fullName>
    </submittedName>
</protein>
<evidence type="ECO:0000259" key="5">
    <source>
        <dbReference type="Pfam" id="PF17101"/>
    </source>
</evidence>
<dbReference type="InterPro" id="IPR031357">
    <property type="entry name" value="Stealth_CR3"/>
</dbReference>
<keyword evidence="2" id="KW-0808">Transferase</keyword>
<proteinExistence type="inferred from homology"/>
<organism evidence="7 8">
    <name type="scientific">Gemmobacter megaterium</name>
    <dbReference type="NCBI Taxonomy" id="1086013"/>
    <lineage>
        <taxon>Bacteria</taxon>
        <taxon>Pseudomonadati</taxon>
        <taxon>Pseudomonadota</taxon>
        <taxon>Alphaproteobacteria</taxon>
        <taxon>Rhodobacterales</taxon>
        <taxon>Paracoccaceae</taxon>
        <taxon>Gemmobacter</taxon>
    </lineage>
</organism>
<feature type="domain" description="Stealth protein CR3 conserved region 3" evidence="6">
    <location>
        <begin position="409"/>
        <end position="457"/>
    </location>
</feature>
<dbReference type="GO" id="GO:0000271">
    <property type="term" value="P:polysaccharide biosynthetic process"/>
    <property type="evidence" value="ECO:0007669"/>
    <property type="project" value="UniProtKB-KW"/>
</dbReference>
<dbReference type="PANTHER" id="PTHR24045">
    <property type="match status" value="1"/>
</dbReference>
<dbReference type="Pfam" id="PF11380">
    <property type="entry name" value="Stealth_CR2"/>
    <property type="match status" value="1"/>
</dbReference>
<dbReference type="PANTHER" id="PTHR24045:SF0">
    <property type="entry name" value="N-ACETYLGLUCOSAMINE-1-PHOSPHOTRANSFERASE SUBUNITS ALPHA_BETA"/>
    <property type="match status" value="1"/>
</dbReference>
<dbReference type="AlphaFoldDB" id="A0A1N7QGQ0"/>
<evidence type="ECO:0000313" key="8">
    <source>
        <dbReference type="Proteomes" id="UP000186141"/>
    </source>
</evidence>
<reference evidence="7 8" key="1">
    <citation type="submission" date="2017-01" db="EMBL/GenBank/DDBJ databases">
        <authorList>
            <person name="Mah S.A."/>
            <person name="Swanson W.J."/>
            <person name="Moy G.W."/>
            <person name="Vacquier V.D."/>
        </authorList>
    </citation>
    <scope>NUCLEOTIDE SEQUENCE [LARGE SCALE GENOMIC DNA]</scope>
    <source>
        <strain evidence="7 8">DSM 26375</strain>
    </source>
</reference>
<dbReference type="OrthoDB" id="9776077at2"/>
<evidence type="ECO:0000256" key="2">
    <source>
        <dbReference type="ARBA" id="ARBA00022679"/>
    </source>
</evidence>
<name>A0A1N7QGQ0_9RHOB</name>
<sequence length="530" mass="60048">MLSRLKTFLRRLNPLPKSKGLRLRDYLLAAIANPREFSRAVRRYLNRRSRMVEAVVRASENPILRDPTPKLPQSFDALLARLASQVGVLELERSERDLQIGVGDVDLLSATTFLATGTPGANLTLDGKKVHLGMEKIKARIQSAQSVEITFNGPDLDPMQIVLESYHETEPGKWMSPNSSNRVMRAYYGDQLGRPGLVTATEVLGAPSLAARSAAMPVDAVYTWVNHEDPDWQAMYRQWSGAPEPETALARSEDAEALSRFHNNDELRYSLRALERNLPWLRRIFVFSNCAPPAWLATDHPRLTWVRHEEVMPPEVLPTFSSHVIESFLHRIPGLAERFIYLNDDFFVMRPMTKLEFFTETGQSQSRLEGYGVVSGPVREGDPDYLNAARNSAALVRETFGFAPTQLHQHVPYALLRPVLDEIETRFAAQIAAFRVNRFRRPTDLNIPSFLYHHYAMGSGQAVSTRKDSILVKSNDLFWTKRLKQAEDRKYHFICINEGGADAAPSGWHEAVRAFLDTRFPKPAAWENQG</sequence>
<dbReference type="EMBL" id="FTOT01000011">
    <property type="protein sequence ID" value="SIT22091.1"/>
    <property type="molecule type" value="Genomic_DNA"/>
</dbReference>
<feature type="domain" description="Stealth protein CR2 conserved region 2" evidence="4">
    <location>
        <begin position="260"/>
        <end position="364"/>
    </location>
</feature>
<evidence type="ECO:0000256" key="1">
    <source>
        <dbReference type="ARBA" id="ARBA00007583"/>
    </source>
</evidence>
<dbReference type="InterPro" id="IPR031358">
    <property type="entry name" value="Stealth_CR1"/>
</dbReference>
<dbReference type="InterPro" id="IPR021520">
    <property type="entry name" value="Stealth_CR2"/>
</dbReference>
<keyword evidence="8" id="KW-1185">Reference proteome</keyword>
<dbReference type="InterPro" id="IPR047141">
    <property type="entry name" value="Stealth"/>
</dbReference>
<evidence type="ECO:0000313" key="7">
    <source>
        <dbReference type="EMBL" id="SIT22091.1"/>
    </source>
</evidence>
<dbReference type="GO" id="GO:0016772">
    <property type="term" value="F:transferase activity, transferring phosphorus-containing groups"/>
    <property type="evidence" value="ECO:0007669"/>
    <property type="project" value="InterPro"/>
</dbReference>
<evidence type="ECO:0000259" key="6">
    <source>
        <dbReference type="Pfam" id="PF17102"/>
    </source>
</evidence>
<dbReference type="RefSeq" id="WP_076533914.1">
    <property type="nucleotide sequence ID" value="NZ_BMEH01000011.1"/>
</dbReference>
<feature type="domain" description="Stealth protein CR1 conserved region 1" evidence="5">
    <location>
        <begin position="216"/>
        <end position="241"/>
    </location>
</feature>
<dbReference type="Pfam" id="PF17101">
    <property type="entry name" value="Stealth_CR1"/>
    <property type="match status" value="1"/>
</dbReference>
<gene>
    <name evidence="7" type="ORF">SAMN05421774_11117</name>
</gene>
<accession>A0A1N7QGQ0</accession>
<dbReference type="Proteomes" id="UP000186141">
    <property type="component" value="Unassembled WGS sequence"/>
</dbReference>
<dbReference type="Pfam" id="PF17102">
    <property type="entry name" value="Stealth_CR3"/>
    <property type="match status" value="1"/>
</dbReference>
<evidence type="ECO:0000256" key="3">
    <source>
        <dbReference type="ARBA" id="ARBA00023169"/>
    </source>
</evidence>
<evidence type="ECO:0000259" key="4">
    <source>
        <dbReference type="Pfam" id="PF11380"/>
    </source>
</evidence>
<dbReference type="STRING" id="1086013.SAMN05421774_11117"/>
<comment type="similarity">
    <text evidence="1">Belongs to the stealth family.</text>
</comment>
<keyword evidence="3" id="KW-0270">Exopolysaccharide synthesis</keyword>